<feature type="region of interest" description="Disordered" evidence="1">
    <location>
        <begin position="104"/>
        <end position="179"/>
    </location>
</feature>
<protein>
    <submittedName>
        <fullName evidence="2">Uncharacterized protein</fullName>
    </submittedName>
</protein>
<feature type="region of interest" description="Disordered" evidence="1">
    <location>
        <begin position="211"/>
        <end position="282"/>
    </location>
</feature>
<feature type="compositionally biased region" description="Polar residues" evidence="1">
    <location>
        <begin position="145"/>
        <end position="156"/>
    </location>
</feature>
<dbReference type="EMBL" id="SDMK01000004">
    <property type="protein sequence ID" value="RXS93857.1"/>
    <property type="molecule type" value="Genomic_DNA"/>
</dbReference>
<feature type="compositionally biased region" description="Low complexity" evidence="1">
    <location>
        <begin position="131"/>
        <end position="140"/>
    </location>
</feature>
<organism evidence="2 3">
    <name type="scientific">Silvibacterium dinghuense</name>
    <dbReference type="NCBI Taxonomy" id="1560006"/>
    <lineage>
        <taxon>Bacteria</taxon>
        <taxon>Pseudomonadati</taxon>
        <taxon>Acidobacteriota</taxon>
        <taxon>Terriglobia</taxon>
        <taxon>Terriglobales</taxon>
        <taxon>Acidobacteriaceae</taxon>
        <taxon>Silvibacterium</taxon>
    </lineage>
</organism>
<keyword evidence="3" id="KW-1185">Reference proteome</keyword>
<dbReference type="RefSeq" id="WP_129209705.1">
    <property type="nucleotide sequence ID" value="NZ_BMGU01000002.1"/>
</dbReference>
<evidence type="ECO:0000313" key="2">
    <source>
        <dbReference type="EMBL" id="RXS93857.1"/>
    </source>
</evidence>
<feature type="compositionally biased region" description="Basic and acidic residues" evidence="1">
    <location>
        <begin position="118"/>
        <end position="130"/>
    </location>
</feature>
<evidence type="ECO:0000313" key="3">
    <source>
        <dbReference type="Proteomes" id="UP000290253"/>
    </source>
</evidence>
<gene>
    <name evidence="2" type="ORF">ESZ00_17625</name>
</gene>
<accession>A0A4Q1SA35</accession>
<evidence type="ECO:0000256" key="1">
    <source>
        <dbReference type="SAM" id="MobiDB-lite"/>
    </source>
</evidence>
<dbReference type="Proteomes" id="UP000290253">
    <property type="component" value="Unassembled WGS sequence"/>
</dbReference>
<dbReference type="AlphaFoldDB" id="A0A4Q1SA35"/>
<feature type="compositionally biased region" description="Basic residues" evidence="1">
    <location>
        <begin position="269"/>
        <end position="282"/>
    </location>
</feature>
<name>A0A4Q1SA35_9BACT</name>
<proteinExistence type="predicted"/>
<sequence length="305" mass="33004">MSQPITFSVASQPQRCQYLRAAGHPCPRRALRGELYCYAHGYDLRRQLRSPGRLHIPLLEDRSDLVHLYTDIARAIADGTLDDKRARLLLTVIRSAAQLLGPKNAAEGKAPRRSAARVRSDAETGAHKDTAPVVPAASAPPAQPRLTQPGLTQPGLTQPGPAQVDEYILGPNGEELAPPAPWVEETMDEKDEEKSAAREWSFDRFLRDSLFPDQAGRPLPESGYAPPAPEKPAAPAESQEAESPEVSASTAQPDAAETPHPGIVPSLWARHRSQGRSGCRRRVAPRAVGIQVVRKTFSAVVSPSA</sequence>
<comment type="caution">
    <text evidence="2">The sequence shown here is derived from an EMBL/GenBank/DDBJ whole genome shotgun (WGS) entry which is preliminary data.</text>
</comment>
<reference evidence="2 3" key="1">
    <citation type="journal article" date="2016" name="Int. J. Syst. Evol. Microbiol.">
        <title>Acidipila dinghuensis sp. nov., an acidobacterium isolated from forest soil.</title>
        <authorList>
            <person name="Jiang Y.W."/>
            <person name="Wang J."/>
            <person name="Chen M.H."/>
            <person name="Lv Y.Y."/>
            <person name="Qiu L.H."/>
        </authorList>
    </citation>
    <scope>NUCLEOTIDE SEQUENCE [LARGE SCALE GENOMIC DNA]</scope>
    <source>
        <strain evidence="2 3">DHOF10</strain>
    </source>
</reference>